<dbReference type="AlphaFoldDB" id="D8LC91"/>
<dbReference type="Gene3D" id="2.40.30.10">
    <property type="entry name" value="Translation factors"/>
    <property type="match status" value="1"/>
</dbReference>
<dbReference type="InParanoid" id="D8LC91"/>
<dbReference type="Pfam" id="PF22042">
    <property type="entry name" value="EF-G_D2"/>
    <property type="match status" value="1"/>
</dbReference>
<comment type="similarity">
    <text evidence="3">Belongs to the TRAFAC class translation factor GTPase superfamily. Classic translation factor GTPase family. PrfC subfamily.</text>
</comment>
<dbReference type="InterPro" id="IPR038467">
    <property type="entry name" value="RF3_dom_3_sf"/>
</dbReference>
<dbReference type="HAMAP" id="MF_00072">
    <property type="entry name" value="Rel_fac_3"/>
    <property type="match status" value="1"/>
</dbReference>
<keyword evidence="7" id="KW-0342">GTP-binding</keyword>
<dbReference type="NCBIfam" id="TIGR00503">
    <property type="entry name" value="prfC"/>
    <property type="match status" value="1"/>
</dbReference>
<feature type="region of interest" description="Disordered" evidence="8">
    <location>
        <begin position="43"/>
        <end position="91"/>
    </location>
</feature>
<dbReference type="CDD" id="cd04169">
    <property type="entry name" value="RF3"/>
    <property type="match status" value="1"/>
</dbReference>
<dbReference type="OrthoDB" id="364892at2759"/>
<dbReference type="PROSITE" id="PS51722">
    <property type="entry name" value="G_TR_2"/>
    <property type="match status" value="1"/>
</dbReference>
<dbReference type="GO" id="GO:0005525">
    <property type="term" value="F:GTP binding"/>
    <property type="evidence" value="ECO:0007669"/>
    <property type="project" value="UniProtKB-KW"/>
</dbReference>
<dbReference type="InterPro" id="IPR000795">
    <property type="entry name" value="T_Tr_GTP-bd_dom"/>
</dbReference>
<dbReference type="GO" id="GO:0003924">
    <property type="term" value="F:GTPase activity"/>
    <property type="evidence" value="ECO:0007669"/>
    <property type="project" value="InterPro"/>
</dbReference>
<evidence type="ECO:0000259" key="9">
    <source>
        <dbReference type="PROSITE" id="PS51722"/>
    </source>
</evidence>
<protein>
    <submittedName>
        <fullName evidence="10">PRF3, plastid translation release factor RF3</fullName>
    </submittedName>
</protein>
<dbReference type="InterPro" id="IPR053905">
    <property type="entry name" value="EF-G-like_DII"/>
</dbReference>
<evidence type="ECO:0000256" key="6">
    <source>
        <dbReference type="ARBA" id="ARBA00022917"/>
    </source>
</evidence>
<evidence type="ECO:0000256" key="2">
    <source>
        <dbReference type="ARBA" id="ARBA00004496"/>
    </source>
</evidence>
<evidence type="ECO:0000256" key="8">
    <source>
        <dbReference type="SAM" id="MobiDB-lite"/>
    </source>
</evidence>
<dbReference type="NCBIfam" id="NF001964">
    <property type="entry name" value="PRK00741.1"/>
    <property type="match status" value="1"/>
</dbReference>
<dbReference type="PANTHER" id="PTHR43556">
    <property type="entry name" value="PEPTIDE CHAIN RELEASE FACTOR RF3"/>
    <property type="match status" value="1"/>
</dbReference>
<dbReference type="eggNOG" id="KOG0465">
    <property type="taxonomic scope" value="Eukaryota"/>
</dbReference>
<dbReference type="EMBL" id="FN649760">
    <property type="protein sequence ID" value="CBN78127.1"/>
    <property type="molecule type" value="Genomic_DNA"/>
</dbReference>
<reference evidence="10 11" key="1">
    <citation type="journal article" date="2010" name="Nature">
        <title>The Ectocarpus genome and the independent evolution of multicellularity in brown algae.</title>
        <authorList>
            <person name="Cock J.M."/>
            <person name="Sterck L."/>
            <person name="Rouze P."/>
            <person name="Scornet D."/>
            <person name="Allen A.E."/>
            <person name="Amoutzias G."/>
            <person name="Anthouard V."/>
            <person name="Artiguenave F."/>
            <person name="Aury J.M."/>
            <person name="Badger J.H."/>
            <person name="Beszteri B."/>
            <person name="Billiau K."/>
            <person name="Bonnet E."/>
            <person name="Bothwell J.H."/>
            <person name="Bowler C."/>
            <person name="Boyen C."/>
            <person name="Brownlee C."/>
            <person name="Carrano C.J."/>
            <person name="Charrier B."/>
            <person name="Cho G.Y."/>
            <person name="Coelho S.M."/>
            <person name="Collen J."/>
            <person name="Corre E."/>
            <person name="Da Silva C."/>
            <person name="Delage L."/>
            <person name="Delaroque N."/>
            <person name="Dittami S.M."/>
            <person name="Doulbeau S."/>
            <person name="Elias M."/>
            <person name="Farnham G."/>
            <person name="Gachon C.M."/>
            <person name="Gschloessl B."/>
            <person name="Heesch S."/>
            <person name="Jabbari K."/>
            <person name="Jubin C."/>
            <person name="Kawai H."/>
            <person name="Kimura K."/>
            <person name="Kloareg B."/>
            <person name="Kupper F.C."/>
            <person name="Lang D."/>
            <person name="Le Bail A."/>
            <person name="Leblanc C."/>
            <person name="Lerouge P."/>
            <person name="Lohr M."/>
            <person name="Lopez P.J."/>
            <person name="Martens C."/>
            <person name="Maumus F."/>
            <person name="Michel G."/>
            <person name="Miranda-Saavedra D."/>
            <person name="Morales J."/>
            <person name="Moreau H."/>
            <person name="Motomura T."/>
            <person name="Nagasato C."/>
            <person name="Napoli C.A."/>
            <person name="Nelson D.R."/>
            <person name="Nyvall-Collen P."/>
            <person name="Peters A.F."/>
            <person name="Pommier C."/>
            <person name="Potin P."/>
            <person name="Poulain J."/>
            <person name="Quesneville H."/>
            <person name="Read B."/>
            <person name="Rensing S.A."/>
            <person name="Ritter A."/>
            <person name="Rousvoal S."/>
            <person name="Samanta M."/>
            <person name="Samson G."/>
            <person name="Schroeder D.C."/>
            <person name="Segurens B."/>
            <person name="Strittmatter M."/>
            <person name="Tonon T."/>
            <person name="Tregear J.W."/>
            <person name="Valentin K."/>
            <person name="von Dassow P."/>
            <person name="Yamagishi T."/>
            <person name="Van de Peer Y."/>
            <person name="Wincker P."/>
        </authorList>
    </citation>
    <scope>NUCLEOTIDE SEQUENCE [LARGE SCALE GENOMIC DNA]</scope>
    <source>
        <strain evidence="11">Ec32 / CCAP1310/4</strain>
    </source>
</reference>
<keyword evidence="6" id="KW-0648">Protein biosynthesis</keyword>
<dbReference type="PRINTS" id="PR00315">
    <property type="entry name" value="ELONGATNFCT"/>
</dbReference>
<evidence type="ECO:0000256" key="5">
    <source>
        <dbReference type="ARBA" id="ARBA00022741"/>
    </source>
</evidence>
<dbReference type="InterPro" id="IPR027417">
    <property type="entry name" value="P-loop_NTPase"/>
</dbReference>
<feature type="domain" description="Tr-type G" evidence="9">
    <location>
        <begin position="100"/>
        <end position="369"/>
    </location>
</feature>
<dbReference type="InterPro" id="IPR032090">
    <property type="entry name" value="RF3_C"/>
</dbReference>
<dbReference type="Gene3D" id="3.30.70.3280">
    <property type="entry name" value="Peptide chain release factor 3, domain III"/>
    <property type="match status" value="1"/>
</dbReference>
<evidence type="ECO:0000256" key="7">
    <source>
        <dbReference type="ARBA" id="ARBA00023134"/>
    </source>
</evidence>
<dbReference type="STRING" id="2880.D8LC91"/>
<dbReference type="NCBIfam" id="TIGR00231">
    <property type="entry name" value="small_GTP"/>
    <property type="match status" value="1"/>
</dbReference>
<evidence type="ECO:0000256" key="4">
    <source>
        <dbReference type="ARBA" id="ARBA00022490"/>
    </source>
</evidence>
<keyword evidence="11" id="KW-1185">Reference proteome</keyword>
<dbReference type="GO" id="GO:0016150">
    <property type="term" value="F:translation release factor activity, codon nonspecific"/>
    <property type="evidence" value="ECO:0007669"/>
    <property type="project" value="TreeGrafter"/>
</dbReference>
<keyword evidence="5" id="KW-0547">Nucleotide-binding</keyword>
<dbReference type="Pfam" id="PF00009">
    <property type="entry name" value="GTP_EFTU"/>
    <property type="match status" value="1"/>
</dbReference>
<keyword evidence="4" id="KW-0963">Cytoplasm</keyword>
<comment type="subcellular location">
    <subcellularLocation>
        <location evidence="2">Cytoplasm</location>
    </subcellularLocation>
    <subcellularLocation>
        <location evidence="1">Plastid</location>
        <location evidence="1">Chloroplast</location>
    </subcellularLocation>
</comment>
<dbReference type="GO" id="GO:0009507">
    <property type="term" value="C:chloroplast"/>
    <property type="evidence" value="ECO:0007669"/>
    <property type="project" value="UniProtKB-SubCell"/>
</dbReference>
<dbReference type="SUPFAM" id="SSF52540">
    <property type="entry name" value="P-loop containing nucleoside triphosphate hydrolases"/>
    <property type="match status" value="1"/>
</dbReference>
<dbReference type="FunFam" id="3.40.50.300:FF:000542">
    <property type="entry name" value="Peptide chain release factor 3"/>
    <property type="match status" value="1"/>
</dbReference>
<organism evidence="10 11">
    <name type="scientific">Ectocarpus siliculosus</name>
    <name type="common">Brown alga</name>
    <name type="synonym">Conferva siliculosa</name>
    <dbReference type="NCBI Taxonomy" id="2880"/>
    <lineage>
        <taxon>Eukaryota</taxon>
        <taxon>Sar</taxon>
        <taxon>Stramenopiles</taxon>
        <taxon>Ochrophyta</taxon>
        <taxon>PX clade</taxon>
        <taxon>Phaeophyceae</taxon>
        <taxon>Ectocarpales</taxon>
        <taxon>Ectocarpaceae</taxon>
        <taxon>Ectocarpus</taxon>
    </lineage>
</organism>
<evidence type="ECO:0000313" key="10">
    <source>
        <dbReference type="EMBL" id="CBN78127.1"/>
    </source>
</evidence>
<dbReference type="PROSITE" id="PS00301">
    <property type="entry name" value="G_TR_1"/>
    <property type="match status" value="1"/>
</dbReference>
<name>D8LC91_ECTSI</name>
<dbReference type="InterPro" id="IPR041732">
    <property type="entry name" value="RF3_GTP-bd"/>
</dbReference>
<evidence type="ECO:0000256" key="1">
    <source>
        <dbReference type="ARBA" id="ARBA00004229"/>
    </source>
</evidence>
<dbReference type="Gene3D" id="3.40.50.300">
    <property type="entry name" value="P-loop containing nucleotide triphosphate hydrolases"/>
    <property type="match status" value="1"/>
</dbReference>
<dbReference type="GO" id="GO:0005829">
    <property type="term" value="C:cytosol"/>
    <property type="evidence" value="ECO:0007669"/>
    <property type="project" value="TreeGrafter"/>
</dbReference>
<dbReference type="Proteomes" id="UP000002630">
    <property type="component" value="Unassembled WGS sequence"/>
</dbReference>
<dbReference type="Pfam" id="PF16658">
    <property type="entry name" value="RF3_C"/>
    <property type="match status" value="1"/>
</dbReference>
<evidence type="ECO:0000313" key="11">
    <source>
        <dbReference type="Proteomes" id="UP000002630"/>
    </source>
</evidence>
<sequence length="632" mass="70614">MNPLDGFGVGGRRAVARRCIRPRSVLMLSCLVMTSHGFMAPGAQVRAPRQGSPCQSTSVELSEAEAEPGTEPKTEPKLAPVAPTTTSKGGQWAATPFEIDRRRNFAIISHPDAGKTTLTEKLLLYGGAIQEAGAVRSRSDQRKATSDWMELEKQRGISITSTVLSFEYDGNHINLLDTPGHQDFSEDTYRTLAAADNAVMLVDAAKGLEPQTRKLFEVCKLRELPIFTFVNKLDRPSLSPFELLDQIEREFGMKMAPVLWPIGDGEEFKGVLDRDTKTVHLFERAGRTKKATDMPELDLHDPKLPELITEELHEQLLEDVEMLDELVEPLDMERVLTGEQSPMFFGSAMTNFGVELFLKRFLTIGQKPSSRRMGNADVILPGYNEFTGFVFKLQANLDPRHRDRLAYVRVVSGRYEKGMKVQHSRMKGKQVTLAHAQQLFAQERETVLAAYPGDVIGINNPGHFAIGDTIFTGSNKIRFPGIPSFSPECFAYMRNPNPSKYKNYRKGLDQLLDEGAVQMLRERSDDGNGNPILAAVGTLQFDVVQHRMKAEYGVDTILEPLSGYNTARWAEGGWESIDEATKAGKLFGVFTAQDRFGRPVLLFRNEWKLANVQGDLPQLELIPWSRPPDIIT</sequence>
<proteinExistence type="inferred from homology"/>
<dbReference type="PANTHER" id="PTHR43556:SF2">
    <property type="entry name" value="PEPTIDE CHAIN RELEASE FACTOR RF3"/>
    <property type="match status" value="1"/>
</dbReference>
<dbReference type="InterPro" id="IPR031157">
    <property type="entry name" value="G_TR_CS"/>
</dbReference>
<dbReference type="SUPFAM" id="SSF54980">
    <property type="entry name" value="EF-G C-terminal domain-like"/>
    <property type="match status" value="1"/>
</dbReference>
<evidence type="ECO:0000256" key="3">
    <source>
        <dbReference type="ARBA" id="ARBA00009978"/>
    </source>
</evidence>
<dbReference type="InterPro" id="IPR005225">
    <property type="entry name" value="Small_GTP-bd"/>
</dbReference>
<gene>
    <name evidence="10" type="primary">PRF3</name>
    <name evidence="10" type="ORF">Esi_0100_0021</name>
</gene>
<accession>D8LC91</accession>
<dbReference type="InterPro" id="IPR004548">
    <property type="entry name" value="PrfC"/>
</dbReference>
<dbReference type="SUPFAM" id="SSF50447">
    <property type="entry name" value="Translation proteins"/>
    <property type="match status" value="1"/>
</dbReference>
<dbReference type="InterPro" id="IPR009000">
    <property type="entry name" value="Transl_B-barrel_sf"/>
</dbReference>
<dbReference type="InterPro" id="IPR035647">
    <property type="entry name" value="EFG_III/V"/>
</dbReference>